<organism evidence="4 5">
    <name type="scientific">Lamprobacter modestohalophilus</name>
    <dbReference type="NCBI Taxonomy" id="1064514"/>
    <lineage>
        <taxon>Bacteria</taxon>
        <taxon>Pseudomonadati</taxon>
        <taxon>Pseudomonadota</taxon>
        <taxon>Gammaproteobacteria</taxon>
        <taxon>Chromatiales</taxon>
        <taxon>Chromatiaceae</taxon>
        <taxon>Lamprobacter</taxon>
    </lineage>
</organism>
<dbReference type="EMBL" id="NRRY01000007">
    <property type="protein sequence ID" value="MBK1618041.1"/>
    <property type="molecule type" value="Genomic_DNA"/>
</dbReference>
<feature type="transmembrane region" description="Helical" evidence="1">
    <location>
        <begin position="253"/>
        <end position="273"/>
    </location>
</feature>
<keyword evidence="1" id="KW-1133">Transmembrane helix</keyword>
<dbReference type="SUPFAM" id="SSF103481">
    <property type="entry name" value="Multidrug resistance efflux transporter EmrE"/>
    <property type="match status" value="1"/>
</dbReference>
<keyword evidence="5" id="KW-1185">Reference proteome</keyword>
<protein>
    <submittedName>
        <fullName evidence="4">EamA family transporter</fullName>
    </submittedName>
</protein>
<feature type="transmembrane region" description="Helical" evidence="1">
    <location>
        <begin position="62"/>
        <end position="81"/>
    </location>
</feature>
<feature type="transmembrane region" description="Helical" evidence="1">
    <location>
        <begin position="280"/>
        <end position="300"/>
    </location>
</feature>
<dbReference type="PANTHER" id="PTHR22911">
    <property type="entry name" value="ACYL-MALONYL CONDENSING ENZYME-RELATED"/>
    <property type="match status" value="1"/>
</dbReference>
<evidence type="ECO:0000256" key="2">
    <source>
        <dbReference type="SAM" id="SignalP"/>
    </source>
</evidence>
<sequence length="301" mass="32588">MNWLFVTLICAFSVASADAATKAWLQGFSARELTLIRFTLTGALLSPLLFWLPDLSQLPAPFWAWLIVLAPLEIGAMLLYMAAIRDHPLSLTLPYLAFTPVFSMAIAALVLGEQVSPGGLLGVLLIVAGAWLLNVEHAQRHDWRTWLRPLGAIRWEPGSRMMLGVALLYGLTSTLGKVALLYLPSAAFGAFYFAVIGLMAIPLLLLLPVGGARLSLRPALRRLTRRPGAVLAVAALNGVMVFTHFMALRLTEVAYMIAVKRSSLLFGILYGALLFREPNLVSRAPGGVLMLAGVFVILLAG</sequence>
<feature type="domain" description="EamA" evidence="3">
    <location>
        <begin position="161"/>
        <end position="298"/>
    </location>
</feature>
<dbReference type="GO" id="GO:0016020">
    <property type="term" value="C:membrane"/>
    <property type="evidence" value="ECO:0007669"/>
    <property type="project" value="InterPro"/>
</dbReference>
<comment type="caution">
    <text evidence="4">The sequence shown here is derived from an EMBL/GenBank/DDBJ whole genome shotgun (WGS) entry which is preliminary data.</text>
</comment>
<evidence type="ECO:0000259" key="3">
    <source>
        <dbReference type="Pfam" id="PF00892"/>
    </source>
</evidence>
<accession>A0A9X0W757</accession>
<dbReference type="Pfam" id="PF00892">
    <property type="entry name" value="EamA"/>
    <property type="match status" value="2"/>
</dbReference>
<feature type="chain" id="PRO_5040961867" evidence="2">
    <location>
        <begin position="20"/>
        <end position="301"/>
    </location>
</feature>
<evidence type="ECO:0000313" key="4">
    <source>
        <dbReference type="EMBL" id="MBK1618041.1"/>
    </source>
</evidence>
<dbReference type="Proteomes" id="UP001138768">
    <property type="component" value="Unassembled WGS sequence"/>
</dbReference>
<name>A0A9X0W757_9GAMM</name>
<reference evidence="4 5" key="1">
    <citation type="journal article" date="2020" name="Microorganisms">
        <title>Osmotic Adaptation and Compatible Solute Biosynthesis of Phototrophic Bacteria as Revealed from Genome Analyses.</title>
        <authorList>
            <person name="Imhoff J.F."/>
            <person name="Rahn T."/>
            <person name="Kunzel S."/>
            <person name="Keller A."/>
            <person name="Neulinger S.C."/>
        </authorList>
    </citation>
    <scope>NUCLEOTIDE SEQUENCE [LARGE SCALE GENOMIC DNA]</scope>
    <source>
        <strain evidence="4 5">DSM 25653</strain>
    </source>
</reference>
<feature type="transmembrane region" description="Helical" evidence="1">
    <location>
        <begin position="163"/>
        <end position="183"/>
    </location>
</feature>
<keyword evidence="2" id="KW-0732">Signal</keyword>
<keyword evidence="1" id="KW-0812">Transmembrane</keyword>
<dbReference type="AlphaFoldDB" id="A0A9X0W757"/>
<feature type="domain" description="EamA" evidence="3">
    <location>
        <begin position="3"/>
        <end position="134"/>
    </location>
</feature>
<dbReference type="RefSeq" id="WP_200240678.1">
    <property type="nucleotide sequence ID" value="NZ_NRRY01000007.1"/>
</dbReference>
<evidence type="ECO:0000256" key="1">
    <source>
        <dbReference type="SAM" id="Phobius"/>
    </source>
</evidence>
<feature type="transmembrane region" description="Helical" evidence="1">
    <location>
        <begin position="189"/>
        <end position="207"/>
    </location>
</feature>
<evidence type="ECO:0000313" key="5">
    <source>
        <dbReference type="Proteomes" id="UP001138768"/>
    </source>
</evidence>
<dbReference type="PANTHER" id="PTHR22911:SF137">
    <property type="entry name" value="SOLUTE CARRIER FAMILY 35 MEMBER G2-RELATED"/>
    <property type="match status" value="1"/>
</dbReference>
<dbReference type="InterPro" id="IPR000620">
    <property type="entry name" value="EamA_dom"/>
</dbReference>
<feature type="transmembrane region" description="Helical" evidence="1">
    <location>
        <begin position="118"/>
        <end position="135"/>
    </location>
</feature>
<gene>
    <name evidence="4" type="ORF">CKO42_06180</name>
</gene>
<dbReference type="InterPro" id="IPR037185">
    <property type="entry name" value="EmrE-like"/>
</dbReference>
<feature type="transmembrane region" description="Helical" evidence="1">
    <location>
        <begin position="228"/>
        <end position="247"/>
    </location>
</feature>
<feature type="transmembrane region" description="Helical" evidence="1">
    <location>
        <begin position="93"/>
        <end position="112"/>
    </location>
</feature>
<dbReference type="Gene3D" id="1.10.3730.20">
    <property type="match status" value="1"/>
</dbReference>
<feature type="signal peptide" evidence="2">
    <location>
        <begin position="1"/>
        <end position="19"/>
    </location>
</feature>
<keyword evidence="1" id="KW-0472">Membrane</keyword>
<proteinExistence type="predicted"/>